<dbReference type="EMBL" id="JAROAV010000023">
    <property type="protein sequence ID" value="MDF8263868.1"/>
    <property type="molecule type" value="Genomic_DNA"/>
</dbReference>
<feature type="region of interest" description="Disordered" evidence="1">
    <location>
        <begin position="296"/>
        <end position="315"/>
    </location>
</feature>
<reference evidence="3 4" key="1">
    <citation type="submission" date="2023-03" db="EMBL/GenBank/DDBJ databases">
        <title>YIM 133296 draft genome.</title>
        <authorList>
            <person name="Xiong L."/>
        </authorList>
    </citation>
    <scope>NUCLEOTIDE SEQUENCE [LARGE SCALE GENOMIC DNA]</scope>
    <source>
        <strain evidence="3 4">YIM 133296</strain>
    </source>
</reference>
<feature type="compositionally biased region" description="Acidic residues" evidence="1">
    <location>
        <begin position="357"/>
        <end position="367"/>
    </location>
</feature>
<dbReference type="CDD" id="cd13973">
    <property type="entry name" value="PK_MviN-like"/>
    <property type="match status" value="1"/>
</dbReference>
<dbReference type="InterPro" id="IPR008979">
    <property type="entry name" value="Galactose-bd-like_sf"/>
</dbReference>
<feature type="compositionally biased region" description="Low complexity" evidence="1">
    <location>
        <begin position="266"/>
        <end position="278"/>
    </location>
</feature>
<keyword evidence="2" id="KW-1133">Transmembrane helix</keyword>
<dbReference type="InterPro" id="IPR011009">
    <property type="entry name" value="Kinase-like_dom_sf"/>
</dbReference>
<organism evidence="3 4">
    <name type="scientific">Luteipulveratus flavus</name>
    <dbReference type="NCBI Taxonomy" id="3031728"/>
    <lineage>
        <taxon>Bacteria</taxon>
        <taxon>Bacillati</taxon>
        <taxon>Actinomycetota</taxon>
        <taxon>Actinomycetes</taxon>
        <taxon>Micrococcales</taxon>
        <taxon>Dermacoccaceae</taxon>
        <taxon>Luteipulveratus</taxon>
    </lineage>
</organism>
<keyword evidence="2" id="KW-0812">Transmembrane</keyword>
<evidence type="ECO:0000256" key="1">
    <source>
        <dbReference type="SAM" id="MobiDB-lite"/>
    </source>
</evidence>
<dbReference type="RefSeq" id="WP_277191502.1">
    <property type="nucleotide sequence ID" value="NZ_JAROAV010000023.1"/>
</dbReference>
<evidence type="ECO:0000313" key="4">
    <source>
        <dbReference type="Proteomes" id="UP001528912"/>
    </source>
</evidence>
<feature type="compositionally biased region" description="Low complexity" evidence="1">
    <location>
        <begin position="423"/>
        <end position="441"/>
    </location>
</feature>
<dbReference type="Gene3D" id="3.30.200.20">
    <property type="entry name" value="Phosphorylase Kinase, domain 1"/>
    <property type="match status" value="1"/>
</dbReference>
<gene>
    <name evidence="3" type="ORF">P4R38_06395</name>
</gene>
<feature type="region of interest" description="Disordered" evidence="1">
    <location>
        <begin position="186"/>
        <end position="206"/>
    </location>
</feature>
<dbReference type="GO" id="GO:0016301">
    <property type="term" value="F:kinase activity"/>
    <property type="evidence" value="ECO:0007669"/>
    <property type="project" value="UniProtKB-KW"/>
</dbReference>
<keyword evidence="3" id="KW-0808">Transferase</keyword>
<evidence type="ECO:0000256" key="2">
    <source>
        <dbReference type="SAM" id="Phobius"/>
    </source>
</evidence>
<feature type="region of interest" description="Disordered" evidence="1">
    <location>
        <begin position="254"/>
        <end position="278"/>
    </location>
</feature>
<sequence length="592" mass="61918">MEGISRGVTLGGRYELGRALSSRDDVEQWIATDSTLGREVTVTCFAADHPHGAGALDSARRVAGVEDHRLVRVLDVGSDEDVSYVVEEAVHHASSVAALLREDNLPSEEVRRVIGEAASGLEAARARGLHHLILSPHHVLRARDGSIQVSGVAIGAALEGRDDEQASNASRDDVVALVKVAYAGLTGQWPGPDEAPGVPTAERRADGLLPGPAELVTGVPGDLDTLCRTTLNDDEGPLTPGELARQLSPWSSEQVFGAGGRDQVEQRSASAAQQSRPAAKVAVGSAAATATATGAASRAASYGEEQASRAPAREDEPTMVRAFAGADPDATAVGRPPALDHDLTTTYRPMSVPARIDEDDDYDDELEPPLPMLSYGREEPDRDSSRLALGIVAGVVVLALVLGFLGLRSLFSSDSNEDTTAQPGPSVSASASATGPTARPSTPAPAPAAGPIAVQSVSSFDPEGGGNEKDELARFAIDGKPDTKWRTYIYTSDTFGRMKSGVGLMLDLGSAKDVRSVAVSIDGAPSNLTVYVTDVKRLRGAKTLGTISGSGEQTAAASQPIKGRYVIVWITKLSQEQRSAFRDQIAEIKVSS</sequence>
<feature type="region of interest" description="Disordered" evidence="1">
    <location>
        <begin position="414"/>
        <end position="450"/>
    </location>
</feature>
<feature type="transmembrane region" description="Helical" evidence="2">
    <location>
        <begin position="387"/>
        <end position="407"/>
    </location>
</feature>
<protein>
    <submittedName>
        <fullName evidence="3">Protein kinase family protein</fullName>
    </submittedName>
</protein>
<dbReference type="Gene3D" id="2.60.120.260">
    <property type="entry name" value="Galactose-binding domain-like"/>
    <property type="match status" value="1"/>
</dbReference>
<keyword evidence="4" id="KW-1185">Reference proteome</keyword>
<dbReference type="Gene3D" id="1.10.510.10">
    <property type="entry name" value="Transferase(Phosphotransferase) domain 1"/>
    <property type="match status" value="1"/>
</dbReference>
<keyword evidence="2" id="KW-0472">Membrane</keyword>
<evidence type="ECO:0000313" key="3">
    <source>
        <dbReference type="EMBL" id="MDF8263868.1"/>
    </source>
</evidence>
<proteinExistence type="predicted"/>
<dbReference type="SUPFAM" id="SSF56112">
    <property type="entry name" value="Protein kinase-like (PK-like)"/>
    <property type="match status" value="1"/>
</dbReference>
<dbReference type="Proteomes" id="UP001528912">
    <property type="component" value="Unassembled WGS sequence"/>
</dbReference>
<comment type="caution">
    <text evidence="3">The sequence shown here is derived from an EMBL/GenBank/DDBJ whole genome shotgun (WGS) entry which is preliminary data.</text>
</comment>
<keyword evidence="3" id="KW-0418">Kinase</keyword>
<accession>A0ABT6C4I8</accession>
<feature type="region of interest" description="Disordered" evidence="1">
    <location>
        <begin position="354"/>
        <end position="381"/>
    </location>
</feature>
<dbReference type="SUPFAM" id="SSF49785">
    <property type="entry name" value="Galactose-binding domain-like"/>
    <property type="match status" value="1"/>
</dbReference>
<name>A0ABT6C4I8_9MICO</name>